<dbReference type="EMBL" id="CP011542">
    <property type="protein sequence ID" value="AKK06497.1"/>
    <property type="molecule type" value="Genomic_DNA"/>
</dbReference>
<evidence type="ECO:0000313" key="3">
    <source>
        <dbReference type="Proteomes" id="UP000035199"/>
    </source>
</evidence>
<sequence>MSTVVSATTRFSDRPVKSAEFIHKAHLLLSEAIGYRGQGRLDLALEYAYQAALRTAAARIAQSAVAKRSRKPTNAWDQLRLVDAISAQWADTLGQYSRLRSRVSSGIDTNVDTAIVDRLIRLAGEFLDAVEFDNGGTPAAA</sequence>
<reference evidence="3" key="2">
    <citation type="submission" date="2015-05" db="EMBL/GenBank/DDBJ databases">
        <title>Complete genome sequence of Corynebacterium mustelae DSM 45274, isolated from various tissues of a male ferret with lethal sepsis.</title>
        <authorList>
            <person name="Ruckert C."/>
            <person name="Albersmeier A."/>
            <person name="Winkler A."/>
            <person name="Tauch A."/>
        </authorList>
    </citation>
    <scope>NUCLEOTIDE SEQUENCE [LARGE SCALE GENOMIC DNA]</scope>
    <source>
        <strain evidence="3">DSM 45274</strain>
    </source>
</reference>
<dbReference type="RefSeq" id="WP_047262518.1">
    <property type="nucleotide sequence ID" value="NZ_CP011542.1"/>
</dbReference>
<accession>A0A0G3H5R4</accession>
<organism evidence="2 3">
    <name type="scientific">Corynebacterium mustelae</name>
    <dbReference type="NCBI Taxonomy" id="571915"/>
    <lineage>
        <taxon>Bacteria</taxon>
        <taxon>Bacillati</taxon>
        <taxon>Actinomycetota</taxon>
        <taxon>Actinomycetes</taxon>
        <taxon>Mycobacteriales</taxon>
        <taxon>Corynebacteriaceae</taxon>
        <taxon>Corynebacterium</taxon>
    </lineage>
</organism>
<dbReference type="InterPro" id="IPR040891">
    <property type="entry name" value="HEPN_SAV_6107"/>
</dbReference>
<protein>
    <recommendedName>
        <fullName evidence="1">SAV-6107-like HEPN domain-containing protein</fullName>
    </recommendedName>
</protein>
<feature type="domain" description="SAV-6107-like HEPN" evidence="1">
    <location>
        <begin position="47"/>
        <end position="131"/>
    </location>
</feature>
<dbReference type="PATRIC" id="fig|571915.4.peg.2322"/>
<dbReference type="KEGG" id="cmv:CMUST_10910"/>
<dbReference type="OrthoDB" id="4421226at2"/>
<dbReference type="Proteomes" id="UP000035199">
    <property type="component" value="Chromosome"/>
</dbReference>
<dbReference type="STRING" id="571915.CMUST_10910"/>
<proteinExistence type="predicted"/>
<name>A0A0G3H5R4_9CORY</name>
<evidence type="ECO:0000259" key="1">
    <source>
        <dbReference type="Pfam" id="PF18726"/>
    </source>
</evidence>
<dbReference type="Pfam" id="PF18726">
    <property type="entry name" value="HEPN_SAV_6107"/>
    <property type="match status" value="1"/>
</dbReference>
<reference evidence="2 3" key="1">
    <citation type="journal article" date="2015" name="Genome Announc.">
        <title>Complete Genome Sequence of the Type Strain Corynebacterium mustelae DSM 45274, Isolated from Various Tissues of a Male Ferret with Lethal Sepsis.</title>
        <authorList>
            <person name="Ruckert C."/>
            <person name="Eimer J."/>
            <person name="Winkler A."/>
            <person name="Tauch A."/>
        </authorList>
    </citation>
    <scope>NUCLEOTIDE SEQUENCE [LARGE SCALE GENOMIC DNA]</scope>
    <source>
        <strain evidence="2 3">DSM 45274</strain>
    </source>
</reference>
<evidence type="ECO:0000313" key="2">
    <source>
        <dbReference type="EMBL" id="AKK06497.1"/>
    </source>
</evidence>
<keyword evidence="3" id="KW-1185">Reference proteome</keyword>
<dbReference type="AlphaFoldDB" id="A0A0G3H5R4"/>
<gene>
    <name evidence="2" type="ORF">CMUST_10910</name>
</gene>